<sequence>MTSMVPGNGFRFAAEPIAGGGTPAADWRDWVGALPTLDLSDCPALVVVAPHPDDETLGFGATASLLRSRGVDVTVVSVTDGGGSVPGLSPMERRWLERDRRAELHSATTVLGLGEPVALGLPDGELADNEAELTAMLTDIVAARPTGTWCAATWRGDGHPDHEAVGRSAAAAVANTDAELLEFPVWMWHWAKPGDAAVPWHRMSTAPYDRAATARKRRAAAAFESQFVPYEAGMDVVLPPFVLQRLFAVGEAVIR</sequence>
<dbReference type="Pfam" id="PF02585">
    <property type="entry name" value="PIG-L"/>
    <property type="match status" value="1"/>
</dbReference>
<gene>
    <name evidence="2" type="ORF">D8S82_23315</name>
</gene>
<comment type="caution">
    <text evidence="2">The sequence shown here is derived from an EMBL/GenBank/DDBJ whole genome shotgun (WGS) entry which is preliminary data.</text>
</comment>
<dbReference type="EMBL" id="VIFX01000034">
    <property type="protein sequence ID" value="TQR84132.1"/>
    <property type="molecule type" value="Genomic_DNA"/>
</dbReference>
<dbReference type="PANTHER" id="PTHR12993:SF29">
    <property type="entry name" value="BLR3841 PROTEIN"/>
    <property type="match status" value="1"/>
</dbReference>
<proteinExistence type="predicted"/>
<dbReference type="RefSeq" id="WP_142554377.1">
    <property type="nucleotide sequence ID" value="NZ_VIFX01000034.1"/>
</dbReference>
<protein>
    <submittedName>
        <fullName evidence="2">PIG-L family deacetylase</fullName>
    </submittedName>
</protein>
<organism evidence="2 3">
    <name type="scientific">Mycolicibacterium hodleri</name>
    <dbReference type="NCBI Taxonomy" id="49897"/>
    <lineage>
        <taxon>Bacteria</taxon>
        <taxon>Bacillati</taxon>
        <taxon>Actinomycetota</taxon>
        <taxon>Actinomycetes</taxon>
        <taxon>Mycobacteriales</taxon>
        <taxon>Mycobacteriaceae</taxon>
        <taxon>Mycolicibacterium</taxon>
    </lineage>
</organism>
<dbReference type="Proteomes" id="UP000315759">
    <property type="component" value="Unassembled WGS sequence"/>
</dbReference>
<dbReference type="InterPro" id="IPR003737">
    <property type="entry name" value="GlcNAc_PI_deacetylase-related"/>
</dbReference>
<keyword evidence="1" id="KW-0862">Zinc</keyword>
<dbReference type="GO" id="GO:0016137">
    <property type="term" value="P:glycoside metabolic process"/>
    <property type="evidence" value="ECO:0007669"/>
    <property type="project" value="UniProtKB-ARBA"/>
</dbReference>
<accession>A0A544VVX6</accession>
<dbReference type="AlphaFoldDB" id="A0A544VVX6"/>
<dbReference type="GO" id="GO:0016811">
    <property type="term" value="F:hydrolase activity, acting on carbon-nitrogen (but not peptide) bonds, in linear amides"/>
    <property type="evidence" value="ECO:0007669"/>
    <property type="project" value="TreeGrafter"/>
</dbReference>
<dbReference type="Gene3D" id="3.40.50.10320">
    <property type="entry name" value="LmbE-like"/>
    <property type="match status" value="1"/>
</dbReference>
<evidence type="ECO:0000256" key="1">
    <source>
        <dbReference type="ARBA" id="ARBA00022833"/>
    </source>
</evidence>
<dbReference type="PANTHER" id="PTHR12993">
    <property type="entry name" value="N-ACETYLGLUCOSAMINYL-PHOSPHATIDYLINOSITOL DE-N-ACETYLASE-RELATED"/>
    <property type="match status" value="1"/>
</dbReference>
<evidence type="ECO:0000313" key="2">
    <source>
        <dbReference type="EMBL" id="TQR84132.1"/>
    </source>
</evidence>
<reference evidence="2 3" key="1">
    <citation type="submission" date="2018-10" db="EMBL/GenBank/DDBJ databases">
        <title>Draft genome of Mycobacterium hodleri strain B.</title>
        <authorList>
            <person name="Amande T.J."/>
            <person name="Mcgenity T.J."/>
        </authorList>
    </citation>
    <scope>NUCLEOTIDE SEQUENCE [LARGE SCALE GENOMIC DNA]</scope>
    <source>
        <strain evidence="2 3">B</strain>
    </source>
</reference>
<keyword evidence="3" id="KW-1185">Reference proteome</keyword>
<dbReference type="InterPro" id="IPR024078">
    <property type="entry name" value="LmbE-like_dom_sf"/>
</dbReference>
<dbReference type="SUPFAM" id="SSF102588">
    <property type="entry name" value="LmbE-like"/>
    <property type="match status" value="1"/>
</dbReference>
<evidence type="ECO:0000313" key="3">
    <source>
        <dbReference type="Proteomes" id="UP000315759"/>
    </source>
</evidence>
<name>A0A544VVX6_9MYCO</name>